<reference evidence="2 3" key="1">
    <citation type="submission" date="2019-03" db="EMBL/GenBank/DDBJ databases">
        <title>First draft genome of Liparis tanakae, snailfish: a comprehensive survey of snailfish specific genes.</title>
        <authorList>
            <person name="Kim W."/>
            <person name="Song I."/>
            <person name="Jeong J.-H."/>
            <person name="Kim D."/>
            <person name="Kim S."/>
            <person name="Ryu S."/>
            <person name="Song J.Y."/>
            <person name="Lee S.K."/>
        </authorList>
    </citation>
    <scope>NUCLEOTIDE SEQUENCE [LARGE SCALE GENOMIC DNA]</scope>
    <source>
        <tissue evidence="2">Muscle</tissue>
    </source>
</reference>
<evidence type="ECO:0000313" key="2">
    <source>
        <dbReference type="EMBL" id="TNN59087.1"/>
    </source>
</evidence>
<evidence type="ECO:0000256" key="1">
    <source>
        <dbReference type="SAM" id="MobiDB-lite"/>
    </source>
</evidence>
<sequence>MDVGAAAGPHKGGVCPRGGRSALNESRGTAQPSFPTPHPHLKRAQGLLLWERRNGREGGGSALWPPPPEASLQKGTWRSDRATAAAIDKAVWQVQVHGGDITQKSERFFLEVAAEHSFRVFALSHRVDKMPRRVPDCETHCKASKGKMKITMKKYCKKDYGE</sequence>
<feature type="region of interest" description="Disordered" evidence="1">
    <location>
        <begin position="1"/>
        <end position="40"/>
    </location>
</feature>
<dbReference type="EMBL" id="SRLO01000364">
    <property type="protein sequence ID" value="TNN59087.1"/>
    <property type="molecule type" value="Genomic_DNA"/>
</dbReference>
<proteinExistence type="predicted"/>
<name>A0A4Z2GZN3_9TELE</name>
<dbReference type="AlphaFoldDB" id="A0A4Z2GZN3"/>
<dbReference type="Proteomes" id="UP000314294">
    <property type="component" value="Unassembled WGS sequence"/>
</dbReference>
<comment type="caution">
    <text evidence="2">The sequence shown here is derived from an EMBL/GenBank/DDBJ whole genome shotgun (WGS) entry which is preliminary data.</text>
</comment>
<organism evidence="2 3">
    <name type="scientific">Liparis tanakae</name>
    <name type="common">Tanaka's snailfish</name>
    <dbReference type="NCBI Taxonomy" id="230148"/>
    <lineage>
        <taxon>Eukaryota</taxon>
        <taxon>Metazoa</taxon>
        <taxon>Chordata</taxon>
        <taxon>Craniata</taxon>
        <taxon>Vertebrata</taxon>
        <taxon>Euteleostomi</taxon>
        <taxon>Actinopterygii</taxon>
        <taxon>Neopterygii</taxon>
        <taxon>Teleostei</taxon>
        <taxon>Neoteleostei</taxon>
        <taxon>Acanthomorphata</taxon>
        <taxon>Eupercaria</taxon>
        <taxon>Perciformes</taxon>
        <taxon>Cottioidei</taxon>
        <taxon>Cottales</taxon>
        <taxon>Liparidae</taxon>
        <taxon>Liparis</taxon>
    </lineage>
</organism>
<keyword evidence="3" id="KW-1185">Reference proteome</keyword>
<feature type="compositionally biased region" description="Polar residues" evidence="1">
    <location>
        <begin position="23"/>
        <end position="33"/>
    </location>
</feature>
<protein>
    <submittedName>
        <fullName evidence="2">Netrin-1</fullName>
    </submittedName>
</protein>
<gene>
    <name evidence="2" type="primary">NTN1_5</name>
    <name evidence="2" type="ORF">EYF80_030721</name>
</gene>
<accession>A0A4Z2GZN3</accession>
<evidence type="ECO:0000313" key="3">
    <source>
        <dbReference type="Proteomes" id="UP000314294"/>
    </source>
</evidence>
<feature type="region of interest" description="Disordered" evidence="1">
    <location>
        <begin position="55"/>
        <end position="77"/>
    </location>
</feature>